<name>A0A1H6B4T5_9SPHI</name>
<dbReference type="Pfam" id="PF12833">
    <property type="entry name" value="HTH_18"/>
    <property type="match status" value="1"/>
</dbReference>
<gene>
    <name evidence="5" type="ORF">SAMN05421877_109159</name>
</gene>
<dbReference type="InterPro" id="IPR009057">
    <property type="entry name" value="Homeodomain-like_sf"/>
</dbReference>
<dbReference type="PROSITE" id="PS01124">
    <property type="entry name" value="HTH_ARAC_FAMILY_2"/>
    <property type="match status" value="1"/>
</dbReference>
<proteinExistence type="predicted"/>
<dbReference type="OrthoDB" id="9816214at2"/>
<dbReference type="SUPFAM" id="SSF46689">
    <property type="entry name" value="Homeodomain-like"/>
    <property type="match status" value="1"/>
</dbReference>
<evidence type="ECO:0000313" key="6">
    <source>
        <dbReference type="Proteomes" id="UP000236731"/>
    </source>
</evidence>
<evidence type="ECO:0000259" key="4">
    <source>
        <dbReference type="PROSITE" id="PS01124"/>
    </source>
</evidence>
<keyword evidence="2" id="KW-0238">DNA-binding</keyword>
<dbReference type="PANTHER" id="PTHR43280:SF32">
    <property type="entry name" value="TRANSCRIPTIONAL REGULATORY PROTEIN"/>
    <property type="match status" value="1"/>
</dbReference>
<reference evidence="6" key="1">
    <citation type="submission" date="2016-10" db="EMBL/GenBank/DDBJ databases">
        <authorList>
            <person name="Varghese N."/>
            <person name="Submissions S."/>
        </authorList>
    </citation>
    <scope>NUCLEOTIDE SEQUENCE [LARGE SCALE GENOMIC DNA]</scope>
    <source>
        <strain evidence="6">DSM 22361</strain>
    </source>
</reference>
<evidence type="ECO:0000313" key="5">
    <source>
        <dbReference type="EMBL" id="SEG55622.1"/>
    </source>
</evidence>
<organism evidence="5 6">
    <name type="scientific">Sphingobacterium lactis</name>
    <dbReference type="NCBI Taxonomy" id="797291"/>
    <lineage>
        <taxon>Bacteria</taxon>
        <taxon>Pseudomonadati</taxon>
        <taxon>Bacteroidota</taxon>
        <taxon>Sphingobacteriia</taxon>
        <taxon>Sphingobacteriales</taxon>
        <taxon>Sphingobacteriaceae</taxon>
        <taxon>Sphingobacterium</taxon>
    </lineage>
</organism>
<evidence type="ECO:0000256" key="1">
    <source>
        <dbReference type="ARBA" id="ARBA00023015"/>
    </source>
</evidence>
<dbReference type="GO" id="GO:0043565">
    <property type="term" value="F:sequence-specific DNA binding"/>
    <property type="evidence" value="ECO:0007669"/>
    <property type="project" value="InterPro"/>
</dbReference>
<keyword evidence="1" id="KW-0805">Transcription regulation</keyword>
<keyword evidence="6" id="KW-1185">Reference proteome</keyword>
<dbReference type="EMBL" id="FNUT01000009">
    <property type="protein sequence ID" value="SEG55622.1"/>
    <property type="molecule type" value="Genomic_DNA"/>
</dbReference>
<accession>A0A1H6B4T5</accession>
<dbReference type="Gene3D" id="1.10.10.60">
    <property type="entry name" value="Homeodomain-like"/>
    <property type="match status" value="2"/>
</dbReference>
<dbReference type="SMART" id="SM00342">
    <property type="entry name" value="HTH_ARAC"/>
    <property type="match status" value="1"/>
</dbReference>
<evidence type="ECO:0000256" key="3">
    <source>
        <dbReference type="ARBA" id="ARBA00023163"/>
    </source>
</evidence>
<dbReference type="AlphaFoldDB" id="A0A1H6B4T5"/>
<dbReference type="GO" id="GO:0003700">
    <property type="term" value="F:DNA-binding transcription factor activity"/>
    <property type="evidence" value="ECO:0007669"/>
    <property type="project" value="InterPro"/>
</dbReference>
<dbReference type="PANTHER" id="PTHR43280">
    <property type="entry name" value="ARAC-FAMILY TRANSCRIPTIONAL REGULATOR"/>
    <property type="match status" value="1"/>
</dbReference>
<evidence type="ECO:0000256" key="2">
    <source>
        <dbReference type="ARBA" id="ARBA00023125"/>
    </source>
</evidence>
<sequence length="303" mass="34557">MNAPERITSIAMLHKVLGMERPAHPLISVFDFNSVRLKEQTILRSLITDFYIIALKKDCAGNKFRYGQDYYDFEQGIMYFLAPQQVMHFTDILLNDVEGFVLVVHPDFLHSYGLGTTIREYGYFSYSSNEALNLSEKEEGAVMAIIHNIEREVDANMDAFTHDLLVSNLQLLLTYSDRFYHRQFLTSRKANSALLNKLENILDTAFGTASLLESGVPSVQSIAEQLNLSPNYLSDLLRVQTGQTTQQHIQDRLIAKAKELLSTTTLSISEIAYQLGFEHPQSFHRLFKNRTSISPVKFRASFN</sequence>
<dbReference type="InterPro" id="IPR018060">
    <property type="entry name" value="HTH_AraC"/>
</dbReference>
<keyword evidence="3" id="KW-0804">Transcription</keyword>
<feature type="domain" description="HTH araC/xylS-type" evidence="4">
    <location>
        <begin position="196"/>
        <end position="301"/>
    </location>
</feature>
<dbReference type="Proteomes" id="UP000236731">
    <property type="component" value="Unassembled WGS sequence"/>
</dbReference>
<protein>
    <submittedName>
        <fullName evidence="5">Helix-turn-helix domain-containing protein</fullName>
    </submittedName>
</protein>